<dbReference type="PANTHER" id="PTHR35333">
    <property type="entry name" value="BETA-LACTAMASE"/>
    <property type="match status" value="1"/>
</dbReference>
<evidence type="ECO:0000259" key="1">
    <source>
        <dbReference type="Pfam" id="PF13354"/>
    </source>
</evidence>
<evidence type="ECO:0000313" key="2">
    <source>
        <dbReference type="EMBL" id="QPS02092.1"/>
    </source>
</evidence>
<evidence type="ECO:0000313" key="3">
    <source>
        <dbReference type="Proteomes" id="UP000594771"/>
    </source>
</evidence>
<dbReference type="GO" id="GO:0008800">
    <property type="term" value="F:beta-lactamase activity"/>
    <property type="evidence" value="ECO:0007669"/>
    <property type="project" value="InterPro"/>
</dbReference>
<dbReference type="InterPro" id="IPR012338">
    <property type="entry name" value="Beta-lactam/transpept-like"/>
</dbReference>
<dbReference type="PANTHER" id="PTHR35333:SF3">
    <property type="entry name" value="BETA-LACTAMASE-TYPE TRANSPEPTIDASE FOLD CONTAINING PROTEIN"/>
    <property type="match status" value="1"/>
</dbReference>
<dbReference type="RefSeq" id="WP_060778660.1">
    <property type="nucleotide sequence ID" value="NZ_CAJHLF010000009.1"/>
</dbReference>
<keyword evidence="2" id="KW-0378">Hydrolase</keyword>
<dbReference type="GO" id="GO:0030655">
    <property type="term" value="P:beta-lactam antibiotic catabolic process"/>
    <property type="evidence" value="ECO:0007669"/>
    <property type="project" value="InterPro"/>
</dbReference>
<feature type="domain" description="Beta-lactamase class A catalytic" evidence="1">
    <location>
        <begin position="150"/>
        <end position="291"/>
    </location>
</feature>
<dbReference type="AlphaFoldDB" id="A0A0X8FF78"/>
<dbReference type="Proteomes" id="UP000594771">
    <property type="component" value="Chromosome"/>
</dbReference>
<dbReference type="GO" id="GO:0046677">
    <property type="term" value="P:response to antibiotic"/>
    <property type="evidence" value="ECO:0007669"/>
    <property type="project" value="InterPro"/>
</dbReference>
<organism evidence="2 3">
    <name type="scientific">Aerococcus urinae</name>
    <dbReference type="NCBI Taxonomy" id="1376"/>
    <lineage>
        <taxon>Bacteria</taxon>
        <taxon>Bacillati</taxon>
        <taxon>Bacillota</taxon>
        <taxon>Bacilli</taxon>
        <taxon>Lactobacillales</taxon>
        <taxon>Aerococcaceae</taxon>
        <taxon>Aerococcus</taxon>
    </lineage>
</organism>
<dbReference type="InterPro" id="IPR045155">
    <property type="entry name" value="Beta-lactam_cat"/>
</dbReference>
<proteinExistence type="predicted"/>
<dbReference type="EMBL" id="CP065662">
    <property type="protein sequence ID" value="QPS02092.1"/>
    <property type="molecule type" value="Genomic_DNA"/>
</dbReference>
<reference evidence="2 3" key="1">
    <citation type="submission" date="2020-12" db="EMBL/GenBank/DDBJ databases">
        <title>FDA dAtabase for Regulatory Grade micrObial Sequences (FDA-ARGOS): Supporting development and validation of Infectious Disease Dx tests.</title>
        <authorList>
            <person name="Sproer C."/>
            <person name="Gronow S."/>
            <person name="Severitt S."/>
            <person name="Schroder I."/>
            <person name="Tallon L."/>
            <person name="Sadzewicz L."/>
            <person name="Zhao X."/>
            <person name="Boylan J."/>
            <person name="Ott S."/>
            <person name="Bowen H."/>
            <person name="Vavikolanu K."/>
            <person name="Mehta A."/>
            <person name="Aluvathingal J."/>
            <person name="Nadendla S."/>
            <person name="Lowell S."/>
            <person name="Myers T."/>
            <person name="Yan Y."/>
            <person name="Sichtig H."/>
        </authorList>
    </citation>
    <scope>NUCLEOTIDE SEQUENCE [LARGE SCALE GENOMIC DNA]</scope>
    <source>
        <strain evidence="2 3">FDAARGOS_911</strain>
    </source>
</reference>
<dbReference type="InterPro" id="IPR000871">
    <property type="entry name" value="Beta-lactam_class-A"/>
</dbReference>
<dbReference type="Pfam" id="PF13354">
    <property type="entry name" value="Beta-lactamase2"/>
    <property type="match status" value="1"/>
</dbReference>
<dbReference type="SUPFAM" id="SSF56601">
    <property type="entry name" value="beta-lactamase/transpeptidase-like"/>
    <property type="match status" value="1"/>
</dbReference>
<dbReference type="KEGG" id="aun:AWM73_06815"/>
<dbReference type="GeneID" id="35768195"/>
<name>A0A0X8FF78_9LACT</name>
<dbReference type="Gene3D" id="3.40.710.10">
    <property type="entry name" value="DD-peptidase/beta-lactamase superfamily"/>
    <property type="match status" value="1"/>
</dbReference>
<sequence>MVKISFLLIGLIILGGFAYLLVRAIRLDKLKATKQVLAVITMILFVLNLALAVSIIRQQAAGEKQQIEQMADQYLAWLDKESGASQSKALESALQSLVSDLSEGQVGIAVFNQEGKKIVAINDQADFITASTYKPLLAAVALYLLEEEEISTGQEERIKQLIIPTIQWSDNDRAITLGRDIVDYDRFNQVMHNWGFNSFRVATDSDYSLHITPEDLARFYQELEQGKLLNSEHTAFLLEQLQQSQEPIPFDEALAGEDNYWNKYGLLTGIYNESGIYKDANGKSYYLAVMTADWLASDSEKTEWFKQLAEVFSQYLYGE</sequence>
<protein>
    <submittedName>
        <fullName evidence="2">Serine hydrolase</fullName>
    </submittedName>
</protein>
<accession>A0A0X8FF78</accession>
<gene>
    <name evidence="2" type="ORF">I6G68_03210</name>
</gene>